<gene>
    <name evidence="1" type="ORF">C8N24_1831</name>
</gene>
<keyword evidence="2" id="KW-1185">Reference proteome</keyword>
<proteinExistence type="predicted"/>
<dbReference type="Proteomes" id="UP000278962">
    <property type="component" value="Unassembled WGS sequence"/>
</dbReference>
<sequence length="143" mass="15677">MGSRYRLAYGLLAALAVLVLAAEIALVVRGRDEDERLGMVLDAVGRQSCAADEHAAGYPHAAVNAYIECGHTGPGVRYARFTSGLQMQDDLLADAPRASVCVADREVLVDYLEGSGEFAPLCRRFDGRIVNGRREGLRRFWHR</sequence>
<evidence type="ECO:0000313" key="2">
    <source>
        <dbReference type="Proteomes" id="UP000278962"/>
    </source>
</evidence>
<evidence type="ECO:0000313" key="1">
    <source>
        <dbReference type="EMBL" id="RKQ91992.1"/>
    </source>
</evidence>
<reference evidence="1 2" key="1">
    <citation type="submission" date="2018-10" db="EMBL/GenBank/DDBJ databases">
        <title>Genomic Encyclopedia of Archaeal and Bacterial Type Strains, Phase II (KMG-II): from individual species to whole genera.</title>
        <authorList>
            <person name="Goeker M."/>
        </authorList>
    </citation>
    <scope>NUCLEOTIDE SEQUENCE [LARGE SCALE GENOMIC DNA]</scope>
    <source>
        <strain evidence="1 2">DSM 14954</strain>
    </source>
</reference>
<comment type="caution">
    <text evidence="1">The sequence shown here is derived from an EMBL/GenBank/DDBJ whole genome shotgun (WGS) entry which is preliminary data.</text>
</comment>
<name>A0A660LAF6_9ACTN</name>
<protein>
    <submittedName>
        <fullName evidence="1">Uncharacterized protein</fullName>
    </submittedName>
</protein>
<dbReference type="AlphaFoldDB" id="A0A660LAF6"/>
<organism evidence="1 2">
    <name type="scientific">Solirubrobacter pauli</name>
    <dbReference type="NCBI Taxonomy" id="166793"/>
    <lineage>
        <taxon>Bacteria</taxon>
        <taxon>Bacillati</taxon>
        <taxon>Actinomycetota</taxon>
        <taxon>Thermoleophilia</taxon>
        <taxon>Solirubrobacterales</taxon>
        <taxon>Solirubrobacteraceae</taxon>
        <taxon>Solirubrobacter</taxon>
    </lineage>
</organism>
<accession>A0A660LAF6</accession>
<dbReference type="RefSeq" id="WP_147447709.1">
    <property type="nucleotide sequence ID" value="NZ_RBIL01000001.1"/>
</dbReference>
<dbReference type="EMBL" id="RBIL01000001">
    <property type="protein sequence ID" value="RKQ91992.1"/>
    <property type="molecule type" value="Genomic_DNA"/>
</dbReference>